<comment type="caution">
    <text evidence="2">The sequence shown here is derived from an EMBL/GenBank/DDBJ whole genome shotgun (WGS) entry which is preliminary data.</text>
</comment>
<dbReference type="AlphaFoldDB" id="A0A6A7TTG6"/>
<organism evidence="2 4">
    <name type="scientific">Segatella copri</name>
    <dbReference type="NCBI Taxonomy" id="165179"/>
    <lineage>
        <taxon>Bacteria</taxon>
        <taxon>Pseudomonadati</taxon>
        <taxon>Bacteroidota</taxon>
        <taxon>Bacteroidia</taxon>
        <taxon>Bacteroidales</taxon>
        <taxon>Prevotellaceae</taxon>
        <taxon>Segatella</taxon>
    </lineage>
</organism>
<dbReference type="Proteomes" id="UP000442105">
    <property type="component" value="Unassembled WGS sequence"/>
</dbReference>
<dbReference type="OrthoDB" id="1050516at2"/>
<evidence type="ECO:0000313" key="1">
    <source>
        <dbReference type="EMBL" id="MQN11373.1"/>
    </source>
</evidence>
<evidence type="ECO:0000313" key="4">
    <source>
        <dbReference type="Proteomes" id="UP000480425"/>
    </source>
</evidence>
<protein>
    <submittedName>
        <fullName evidence="2">Uncharacterized protein</fullName>
    </submittedName>
</protein>
<dbReference type="Proteomes" id="UP000480425">
    <property type="component" value="Unassembled WGS sequence"/>
</dbReference>
<gene>
    <name evidence="2" type="ORF">F7D73_09860</name>
    <name evidence="1" type="ORF">F7D95_00770</name>
</gene>
<name>A0A6A7TTG6_9BACT</name>
<proteinExistence type="predicted"/>
<accession>A0A6A7TTG6</accession>
<dbReference type="Pfam" id="PF20338">
    <property type="entry name" value="DUF6633"/>
    <property type="match status" value="1"/>
</dbReference>
<dbReference type="EMBL" id="VZCW01000020">
    <property type="protein sequence ID" value="MQN11373.1"/>
    <property type="molecule type" value="Genomic_DNA"/>
</dbReference>
<reference evidence="3 4" key="1">
    <citation type="submission" date="2019-09" db="EMBL/GenBank/DDBJ databases">
        <title>Distinct polysaccharide growth profiles of human intestinal Prevotella copri isolates.</title>
        <authorList>
            <person name="Fehlner-Peach H."/>
            <person name="Magnabosco C."/>
            <person name="Raghavan V."/>
            <person name="Scher J.U."/>
            <person name="Tett A."/>
            <person name="Cox L.M."/>
            <person name="Gottsegen C."/>
            <person name="Watters A."/>
            <person name="Wiltshire- Gordon J.D."/>
            <person name="Segata N."/>
            <person name="Bonneau R."/>
            <person name="Littman D.R."/>
        </authorList>
    </citation>
    <scope>NUCLEOTIDE SEQUENCE [LARGE SCALE GENOMIC DNA]</scope>
    <source>
        <strain evidence="2">IA622</strain>
        <strain evidence="4">iA622</strain>
        <strain evidence="3">iAQ1179</strain>
        <strain evidence="1">IAQ1179</strain>
    </source>
</reference>
<sequence>MLTATLQRWETRDDLLQTFCIDKQIELTNIPERCFFQNAPTLWTVNLAYGFGTAQEWLAYQITDLSEFSGAKDKITDRQLDQIIQLITDDYGFLNMAEIMLFCRRFKKGSYDKFYGSVDPIAIMQGLNVFCRERNEAYAKRDRWLQEVKDWDDRWNPNNMTHEEAIIINQMQAEYAMNTKEQDMLTEQKYKQV</sequence>
<dbReference type="InterPro" id="IPR046573">
    <property type="entry name" value="DUF6633"/>
</dbReference>
<dbReference type="EMBL" id="VZCB01000079">
    <property type="protein sequence ID" value="MQN81245.1"/>
    <property type="molecule type" value="Genomic_DNA"/>
</dbReference>
<dbReference type="RefSeq" id="WP_153124316.1">
    <property type="nucleotide sequence ID" value="NZ_VZCB01000079.1"/>
</dbReference>
<evidence type="ECO:0000313" key="3">
    <source>
        <dbReference type="Proteomes" id="UP000442105"/>
    </source>
</evidence>
<evidence type="ECO:0000313" key="2">
    <source>
        <dbReference type="EMBL" id="MQN81245.1"/>
    </source>
</evidence>